<feature type="non-terminal residue" evidence="9">
    <location>
        <position position="393"/>
    </location>
</feature>
<sequence length="393" mass="42897">SISTESTFFFKLKLSVRLTFRLILTIFGAVLGSAQYGYNLGVINSPELLIKEFIKESIFRRYGTQLTDNTVRILWALTVSIFAVGGCCGGLLARRVATQFGRKRGCLLNVCLGVVASFLMFLSRRVDSIEAVVVARFIFGCHCGAYNGLVPMYLSEISKSSTRGGIGVVHQVGIVVGLLSSQLLAFPDVFGTSDKWDILLGLAIVPCLLQAAILPFCPESPRFLLINKGDEKQCNEALQTLRGQEDVELEMLEIKQEMSSCGQQVSVLNLFRKAHLRRPTMIAIILQFSLQFSGIGGIFFYSTSLFKVISGSQTIATYTTGAVGGVMLMTSIVSIPLMDKLGRRTSQLIGLAGMAVCGVMITVSLRFLEQISWLNVASIVCVLSYVIFFTLGP</sequence>
<feature type="transmembrane region" description="Helical" evidence="7">
    <location>
        <begin position="348"/>
        <end position="367"/>
    </location>
</feature>
<dbReference type="GO" id="GO:0005353">
    <property type="term" value="F:fructose transmembrane transporter activity"/>
    <property type="evidence" value="ECO:0007669"/>
    <property type="project" value="UniProtKB-ARBA"/>
</dbReference>
<feature type="transmembrane region" description="Helical" evidence="7">
    <location>
        <begin position="281"/>
        <end position="303"/>
    </location>
</feature>
<feature type="non-terminal residue" evidence="9">
    <location>
        <position position="1"/>
    </location>
</feature>
<accession>A0A8S3Z8R8</accession>
<evidence type="ECO:0000256" key="1">
    <source>
        <dbReference type="ARBA" id="ARBA00004651"/>
    </source>
</evidence>
<dbReference type="PROSITE" id="PS00216">
    <property type="entry name" value="SUGAR_TRANSPORT_1"/>
    <property type="match status" value="1"/>
</dbReference>
<name>A0A8S3Z8R8_9EUPU</name>
<dbReference type="OrthoDB" id="4540492at2759"/>
<dbReference type="InterPro" id="IPR005828">
    <property type="entry name" value="MFS_sugar_transport-like"/>
</dbReference>
<dbReference type="EMBL" id="CAJHNH020002094">
    <property type="protein sequence ID" value="CAG5125549.1"/>
    <property type="molecule type" value="Genomic_DNA"/>
</dbReference>
<keyword evidence="5 7" id="KW-1133">Transmembrane helix</keyword>
<evidence type="ECO:0000256" key="2">
    <source>
        <dbReference type="ARBA" id="ARBA00022448"/>
    </source>
</evidence>
<dbReference type="Pfam" id="PF00083">
    <property type="entry name" value="Sugar_tr"/>
    <property type="match status" value="1"/>
</dbReference>
<dbReference type="SUPFAM" id="SSF103473">
    <property type="entry name" value="MFS general substrate transporter"/>
    <property type="match status" value="1"/>
</dbReference>
<keyword evidence="3" id="KW-1003">Cell membrane</keyword>
<comment type="caution">
    <text evidence="9">The sequence shown here is derived from an EMBL/GenBank/DDBJ whole genome shotgun (WGS) entry which is preliminary data.</text>
</comment>
<proteinExistence type="predicted"/>
<dbReference type="FunFam" id="1.20.1250.20:FF:001511">
    <property type="entry name" value="Solute carrier family 2, facilitated glucose transporter member 5"/>
    <property type="match status" value="1"/>
</dbReference>
<dbReference type="GO" id="GO:0005886">
    <property type="term" value="C:plasma membrane"/>
    <property type="evidence" value="ECO:0007669"/>
    <property type="project" value="UniProtKB-SubCell"/>
</dbReference>
<comment type="subcellular location">
    <subcellularLocation>
        <location evidence="1">Cell membrane</location>
        <topology evidence="1">Multi-pass membrane protein</topology>
    </subcellularLocation>
</comment>
<dbReference type="InterPro" id="IPR020846">
    <property type="entry name" value="MFS_dom"/>
</dbReference>
<evidence type="ECO:0000256" key="7">
    <source>
        <dbReference type="SAM" id="Phobius"/>
    </source>
</evidence>
<evidence type="ECO:0000313" key="9">
    <source>
        <dbReference type="EMBL" id="CAG5125549.1"/>
    </source>
</evidence>
<reference evidence="9" key="1">
    <citation type="submission" date="2021-04" db="EMBL/GenBank/DDBJ databases">
        <authorList>
            <consortium name="Molecular Ecology Group"/>
        </authorList>
    </citation>
    <scope>NUCLEOTIDE SEQUENCE</scope>
</reference>
<organism evidence="9 10">
    <name type="scientific">Candidula unifasciata</name>
    <dbReference type="NCBI Taxonomy" id="100452"/>
    <lineage>
        <taxon>Eukaryota</taxon>
        <taxon>Metazoa</taxon>
        <taxon>Spiralia</taxon>
        <taxon>Lophotrochozoa</taxon>
        <taxon>Mollusca</taxon>
        <taxon>Gastropoda</taxon>
        <taxon>Heterobranchia</taxon>
        <taxon>Euthyneura</taxon>
        <taxon>Panpulmonata</taxon>
        <taxon>Eupulmonata</taxon>
        <taxon>Stylommatophora</taxon>
        <taxon>Helicina</taxon>
        <taxon>Helicoidea</taxon>
        <taxon>Geomitridae</taxon>
        <taxon>Candidula</taxon>
    </lineage>
</organism>
<feature type="transmembrane region" description="Helical" evidence="7">
    <location>
        <begin position="73"/>
        <end position="93"/>
    </location>
</feature>
<evidence type="ECO:0000256" key="5">
    <source>
        <dbReference type="ARBA" id="ARBA00022989"/>
    </source>
</evidence>
<dbReference type="Proteomes" id="UP000678393">
    <property type="component" value="Unassembled WGS sequence"/>
</dbReference>
<feature type="transmembrane region" description="Helical" evidence="7">
    <location>
        <begin position="105"/>
        <end position="122"/>
    </location>
</feature>
<feature type="transmembrane region" description="Helical" evidence="7">
    <location>
        <begin position="315"/>
        <end position="336"/>
    </location>
</feature>
<keyword evidence="10" id="KW-1185">Reference proteome</keyword>
<evidence type="ECO:0000256" key="4">
    <source>
        <dbReference type="ARBA" id="ARBA00022692"/>
    </source>
</evidence>
<evidence type="ECO:0000313" key="10">
    <source>
        <dbReference type="Proteomes" id="UP000678393"/>
    </source>
</evidence>
<evidence type="ECO:0000256" key="3">
    <source>
        <dbReference type="ARBA" id="ARBA00022475"/>
    </source>
</evidence>
<dbReference type="GO" id="GO:1990539">
    <property type="term" value="P:fructose import across plasma membrane"/>
    <property type="evidence" value="ECO:0007669"/>
    <property type="project" value="UniProtKB-ARBA"/>
</dbReference>
<dbReference type="InterPro" id="IPR045263">
    <property type="entry name" value="GLUT"/>
</dbReference>
<feature type="transmembrane region" description="Helical" evidence="7">
    <location>
        <begin position="373"/>
        <end position="391"/>
    </location>
</feature>
<evidence type="ECO:0000259" key="8">
    <source>
        <dbReference type="PROSITE" id="PS50850"/>
    </source>
</evidence>
<feature type="transmembrane region" description="Helical" evidence="7">
    <location>
        <begin position="134"/>
        <end position="154"/>
    </location>
</feature>
<dbReference type="InterPro" id="IPR003663">
    <property type="entry name" value="Sugar/inositol_transpt"/>
</dbReference>
<feature type="domain" description="Major facilitator superfamily (MFS) profile" evidence="8">
    <location>
        <begin position="25"/>
        <end position="393"/>
    </location>
</feature>
<dbReference type="PANTHER" id="PTHR23503:SF8">
    <property type="entry name" value="FACILITATED GLUCOSE TRANSPORTER PROTEIN 1"/>
    <property type="match status" value="1"/>
</dbReference>
<gene>
    <name evidence="9" type="ORF">CUNI_LOCUS11107</name>
</gene>
<evidence type="ECO:0000256" key="6">
    <source>
        <dbReference type="ARBA" id="ARBA00023136"/>
    </source>
</evidence>
<keyword evidence="6 7" id="KW-0472">Membrane</keyword>
<feature type="transmembrane region" description="Helical" evidence="7">
    <location>
        <begin position="198"/>
        <end position="217"/>
    </location>
</feature>
<keyword evidence="4 7" id="KW-0812">Transmembrane</keyword>
<dbReference type="PANTHER" id="PTHR23503">
    <property type="entry name" value="SOLUTE CARRIER FAMILY 2"/>
    <property type="match status" value="1"/>
</dbReference>
<dbReference type="PRINTS" id="PR00171">
    <property type="entry name" value="SUGRTRNSPORT"/>
</dbReference>
<keyword evidence="2" id="KW-0813">Transport</keyword>
<dbReference type="InterPro" id="IPR005829">
    <property type="entry name" value="Sugar_transporter_CS"/>
</dbReference>
<feature type="transmembrane region" description="Helical" evidence="7">
    <location>
        <begin position="166"/>
        <end position="186"/>
    </location>
</feature>
<dbReference type="AlphaFoldDB" id="A0A8S3Z8R8"/>
<dbReference type="InterPro" id="IPR036259">
    <property type="entry name" value="MFS_trans_sf"/>
</dbReference>
<feature type="transmembrane region" description="Helical" evidence="7">
    <location>
        <begin position="18"/>
        <end position="38"/>
    </location>
</feature>
<protein>
    <recommendedName>
        <fullName evidence="8">Major facilitator superfamily (MFS) profile domain-containing protein</fullName>
    </recommendedName>
</protein>
<dbReference type="Gene3D" id="1.20.1250.20">
    <property type="entry name" value="MFS general substrate transporter like domains"/>
    <property type="match status" value="1"/>
</dbReference>
<dbReference type="PROSITE" id="PS50850">
    <property type="entry name" value="MFS"/>
    <property type="match status" value="1"/>
</dbReference>